<name>A0A7I8KP54_SPIIN</name>
<gene>
    <name evidence="7" type="ORF">SI8410_07009548</name>
</gene>
<dbReference type="InterPro" id="IPR036770">
    <property type="entry name" value="Ankyrin_rpt-contain_sf"/>
</dbReference>
<dbReference type="GO" id="GO:0008270">
    <property type="term" value="F:zinc ion binding"/>
    <property type="evidence" value="ECO:0007669"/>
    <property type="project" value="UniProtKB-KW"/>
</dbReference>
<dbReference type="InterPro" id="IPR002110">
    <property type="entry name" value="Ankyrin_rpt"/>
</dbReference>
<evidence type="ECO:0000313" key="7">
    <source>
        <dbReference type="EMBL" id="CAA7398878.1"/>
    </source>
</evidence>
<dbReference type="Gene3D" id="3.30.40.10">
    <property type="entry name" value="Zinc/RING finger domain, C3HC4 (zinc finger)"/>
    <property type="match status" value="1"/>
</dbReference>
<proteinExistence type="predicted"/>
<organism evidence="7 8">
    <name type="scientific">Spirodela intermedia</name>
    <name type="common">Intermediate duckweed</name>
    <dbReference type="NCBI Taxonomy" id="51605"/>
    <lineage>
        <taxon>Eukaryota</taxon>
        <taxon>Viridiplantae</taxon>
        <taxon>Streptophyta</taxon>
        <taxon>Embryophyta</taxon>
        <taxon>Tracheophyta</taxon>
        <taxon>Spermatophyta</taxon>
        <taxon>Magnoliopsida</taxon>
        <taxon>Liliopsida</taxon>
        <taxon>Araceae</taxon>
        <taxon>Lemnoideae</taxon>
        <taxon>Spirodela</taxon>
    </lineage>
</organism>
<evidence type="ECO:0000256" key="5">
    <source>
        <dbReference type="PROSITE-ProRule" id="PRU00175"/>
    </source>
</evidence>
<dbReference type="PROSITE" id="PS50297">
    <property type="entry name" value="ANK_REP_REGION"/>
    <property type="match status" value="1"/>
</dbReference>
<evidence type="ECO:0000313" key="8">
    <source>
        <dbReference type="Proteomes" id="UP000663760"/>
    </source>
</evidence>
<dbReference type="PROSITE" id="PS50088">
    <property type="entry name" value="ANK_REPEAT"/>
    <property type="match status" value="1"/>
</dbReference>
<keyword evidence="2 5" id="KW-0863">Zinc-finger</keyword>
<evidence type="ECO:0000256" key="3">
    <source>
        <dbReference type="ARBA" id="ARBA00022833"/>
    </source>
</evidence>
<sequence>MGGEHSKERSVYESVRRGDVESIRSLHRQGAAFLFSWVPSQSVVWVQWRSFSGKTPLILACSEANLLPAAKVLIELGADVNDYEPGYGVGTALHRAAKRGLEQTAILLLSHGGNILFVCFISIGIKRLDELRLIIDCNKFSLPHAPRCFRWKSNKPTSHKVFNFQNSQTSLLTANPLLRNCFHRNSLDNAREAGHTGIVRVIESHICFFSGWLRETYHFSNPHHVLTSLRSPRRTWAVVLPSDPILPRSLTGLKLALYRDRQSPRPFKVVSVRKFTLLEPNFSSPDPEMVIVEKHSTKHLKLLSGEEGNMEQLKLLYHTCRGVLEPNKHSFERTARTTTTVQPWLPGAGPVAPAVAASAPSSSQEDAEIAMAIVASIQSAVEEGIPLSAVSFGSPENREGCGNVHYSPVDSSPVDVIPTTFVEGRRAAAGEGTSGSGSSCVICANAPVEAACVPCGHMAGCMACLNEVKMKEFGCPVCRADIERIMKIYTV</sequence>
<dbReference type="PANTHER" id="PTHR46858">
    <property type="entry name" value="OS05G0521000 PROTEIN"/>
    <property type="match status" value="1"/>
</dbReference>
<evidence type="ECO:0000256" key="4">
    <source>
        <dbReference type="PROSITE-ProRule" id="PRU00023"/>
    </source>
</evidence>
<reference evidence="7" key="1">
    <citation type="submission" date="2020-02" db="EMBL/GenBank/DDBJ databases">
        <authorList>
            <person name="Scholz U."/>
            <person name="Mascher M."/>
            <person name="Fiebig A."/>
        </authorList>
    </citation>
    <scope>NUCLEOTIDE SEQUENCE</scope>
</reference>
<feature type="domain" description="RING-type" evidence="6">
    <location>
        <begin position="440"/>
        <end position="479"/>
    </location>
</feature>
<dbReference type="InterPro" id="IPR001841">
    <property type="entry name" value="Znf_RING"/>
</dbReference>
<dbReference type="PANTHER" id="PTHR46858:SF7">
    <property type="entry name" value="RING-TYPE DOMAIN-CONTAINING PROTEIN"/>
    <property type="match status" value="1"/>
</dbReference>
<keyword evidence="8" id="KW-1185">Reference proteome</keyword>
<keyword evidence="4" id="KW-0040">ANK repeat</keyword>
<dbReference type="Proteomes" id="UP000663760">
    <property type="component" value="Chromosome 7"/>
</dbReference>
<dbReference type="Gene3D" id="1.25.40.20">
    <property type="entry name" value="Ankyrin repeat-containing domain"/>
    <property type="match status" value="1"/>
</dbReference>
<dbReference type="PROSITE" id="PS50089">
    <property type="entry name" value="ZF_RING_2"/>
    <property type="match status" value="1"/>
</dbReference>
<keyword evidence="1" id="KW-0479">Metal-binding</keyword>
<dbReference type="InterPro" id="IPR013083">
    <property type="entry name" value="Znf_RING/FYVE/PHD"/>
</dbReference>
<dbReference type="SMART" id="SM00248">
    <property type="entry name" value="ANK"/>
    <property type="match status" value="2"/>
</dbReference>
<dbReference type="SUPFAM" id="SSF57850">
    <property type="entry name" value="RING/U-box"/>
    <property type="match status" value="1"/>
</dbReference>
<dbReference type="Pfam" id="PF12796">
    <property type="entry name" value="Ank_2"/>
    <property type="match status" value="1"/>
</dbReference>
<evidence type="ECO:0000259" key="6">
    <source>
        <dbReference type="PROSITE" id="PS50089"/>
    </source>
</evidence>
<keyword evidence="3" id="KW-0862">Zinc</keyword>
<dbReference type="AlphaFoldDB" id="A0A7I8KP54"/>
<feature type="repeat" description="ANK" evidence="4">
    <location>
        <begin position="52"/>
        <end position="85"/>
    </location>
</feature>
<protein>
    <recommendedName>
        <fullName evidence="6">RING-type domain-containing protein</fullName>
    </recommendedName>
</protein>
<dbReference type="SUPFAM" id="SSF48403">
    <property type="entry name" value="Ankyrin repeat"/>
    <property type="match status" value="1"/>
</dbReference>
<dbReference type="GO" id="GO:0016567">
    <property type="term" value="P:protein ubiquitination"/>
    <property type="evidence" value="ECO:0007669"/>
    <property type="project" value="TreeGrafter"/>
</dbReference>
<evidence type="ECO:0000256" key="2">
    <source>
        <dbReference type="ARBA" id="ARBA00022771"/>
    </source>
</evidence>
<accession>A0A7I8KP54</accession>
<evidence type="ECO:0000256" key="1">
    <source>
        <dbReference type="ARBA" id="ARBA00022723"/>
    </source>
</evidence>
<dbReference type="EMBL" id="LR746270">
    <property type="protein sequence ID" value="CAA7398878.1"/>
    <property type="molecule type" value="Genomic_DNA"/>
</dbReference>
<dbReference type="GO" id="GO:0061630">
    <property type="term" value="F:ubiquitin protein ligase activity"/>
    <property type="evidence" value="ECO:0007669"/>
    <property type="project" value="TreeGrafter"/>
</dbReference>
<dbReference type="OrthoDB" id="1711136at2759"/>
<dbReference type="Pfam" id="PF13920">
    <property type="entry name" value="zf-C3HC4_3"/>
    <property type="match status" value="1"/>
</dbReference>